<accession>A0A1I6QAB6</accession>
<reference evidence="3" key="1">
    <citation type="submission" date="2016-10" db="EMBL/GenBank/DDBJ databases">
        <authorList>
            <person name="Varghese N."/>
            <person name="Submissions S."/>
        </authorList>
    </citation>
    <scope>NUCLEOTIDE SEQUENCE [LARGE SCALE GENOMIC DNA]</scope>
    <source>
        <strain evidence="3">DSM 22427</strain>
    </source>
</reference>
<name>A0A1I6QAB6_9EURY</name>
<organism evidence="2 3">
    <name type="scientific">Halostagnicola kamekurae</name>
    <dbReference type="NCBI Taxonomy" id="619731"/>
    <lineage>
        <taxon>Archaea</taxon>
        <taxon>Methanobacteriati</taxon>
        <taxon>Methanobacteriota</taxon>
        <taxon>Stenosarchaea group</taxon>
        <taxon>Halobacteria</taxon>
        <taxon>Halobacteriales</taxon>
        <taxon>Natrialbaceae</taxon>
        <taxon>Halostagnicola</taxon>
    </lineage>
</organism>
<sequence length="87" mass="8831">MLAADISGADPETVTVGFSGSGDDTALVVGVGDRELERVDVPWEPSSVETDARIKNGVLTVTVSSGPADGEADARSDDPGSGGDRRD</sequence>
<evidence type="ECO:0000313" key="2">
    <source>
        <dbReference type="EMBL" id="SFS49411.1"/>
    </source>
</evidence>
<evidence type="ECO:0000313" key="3">
    <source>
        <dbReference type="Proteomes" id="UP000199199"/>
    </source>
</evidence>
<evidence type="ECO:0008006" key="4">
    <source>
        <dbReference type="Google" id="ProtNLM"/>
    </source>
</evidence>
<feature type="region of interest" description="Disordered" evidence="1">
    <location>
        <begin position="1"/>
        <end position="24"/>
    </location>
</feature>
<gene>
    <name evidence="2" type="ORF">SAMN04488556_1121</name>
</gene>
<protein>
    <recommendedName>
        <fullName evidence="4">Hsp20/alpha crystallin family protein</fullName>
    </recommendedName>
</protein>
<proteinExistence type="predicted"/>
<dbReference type="Proteomes" id="UP000199199">
    <property type="component" value="Unassembled WGS sequence"/>
</dbReference>
<evidence type="ECO:0000256" key="1">
    <source>
        <dbReference type="SAM" id="MobiDB-lite"/>
    </source>
</evidence>
<feature type="compositionally biased region" description="Basic and acidic residues" evidence="1">
    <location>
        <begin position="72"/>
        <end position="87"/>
    </location>
</feature>
<dbReference type="AlphaFoldDB" id="A0A1I6QAB6"/>
<keyword evidence="3" id="KW-1185">Reference proteome</keyword>
<feature type="region of interest" description="Disordered" evidence="1">
    <location>
        <begin position="62"/>
        <end position="87"/>
    </location>
</feature>
<dbReference type="EMBL" id="FOZS01000001">
    <property type="protein sequence ID" value="SFS49411.1"/>
    <property type="molecule type" value="Genomic_DNA"/>
</dbReference>